<dbReference type="GO" id="GO:0097351">
    <property type="term" value="F:toxin sequestering activity"/>
    <property type="evidence" value="ECO:0007669"/>
    <property type="project" value="InterPro"/>
</dbReference>
<dbReference type="PROSITE" id="PS51740">
    <property type="entry name" value="SPOVT_ABRB"/>
    <property type="match status" value="1"/>
</dbReference>
<dbReference type="PANTHER" id="PTHR40516:SF1">
    <property type="entry name" value="ANTITOXIN CHPS-RELATED"/>
    <property type="match status" value="1"/>
</dbReference>
<gene>
    <name evidence="3" type="ORF">PQ456_01130</name>
</gene>
<accession>A0AAX3M2N9</accession>
<dbReference type="InterPro" id="IPR039052">
    <property type="entry name" value="Antitox_PemI-like"/>
</dbReference>
<feature type="domain" description="SpoVT-AbrB" evidence="2">
    <location>
        <begin position="3"/>
        <end position="48"/>
    </location>
</feature>
<evidence type="ECO:0000313" key="3">
    <source>
        <dbReference type="EMBL" id="WCT56160.1"/>
    </source>
</evidence>
<dbReference type="RefSeq" id="WP_273614467.1">
    <property type="nucleotide sequence ID" value="NZ_CP117416.1"/>
</dbReference>
<dbReference type="SMART" id="SM00966">
    <property type="entry name" value="SpoVT_AbrB"/>
    <property type="match status" value="1"/>
</dbReference>
<keyword evidence="1 3" id="KW-0238">DNA-binding</keyword>
<dbReference type="Pfam" id="PF04014">
    <property type="entry name" value="MazE_antitoxin"/>
    <property type="match status" value="1"/>
</dbReference>
<sequence>MRGTVKKWGNSQGVRLPKSILEETHIKENDEVEFYVVDGIIQIKAVKQPITLKERFASYTTEELKSSEWDTGSPQGKEVW</sequence>
<dbReference type="SUPFAM" id="SSF89447">
    <property type="entry name" value="AbrB/MazE/MraZ-like"/>
    <property type="match status" value="1"/>
</dbReference>
<organism evidence="3 4">
    <name type="scientific">Paenibacillus kyungheensis</name>
    <dbReference type="NCBI Taxonomy" id="1452732"/>
    <lineage>
        <taxon>Bacteria</taxon>
        <taxon>Bacillati</taxon>
        <taxon>Bacillota</taxon>
        <taxon>Bacilli</taxon>
        <taxon>Bacillales</taxon>
        <taxon>Paenibacillaceae</taxon>
        <taxon>Paenibacillus</taxon>
    </lineage>
</organism>
<reference evidence="3 4" key="1">
    <citation type="submission" date="2023-02" db="EMBL/GenBank/DDBJ databases">
        <title>Genome sequence of Paenibacillus kyungheensis KACC 18744.</title>
        <authorList>
            <person name="Kim S."/>
            <person name="Heo J."/>
            <person name="Kwon S.-W."/>
        </authorList>
    </citation>
    <scope>NUCLEOTIDE SEQUENCE [LARGE SCALE GENOMIC DNA]</scope>
    <source>
        <strain evidence="3 4">KACC 18744</strain>
    </source>
</reference>
<dbReference type="EMBL" id="CP117416">
    <property type="protein sequence ID" value="WCT56160.1"/>
    <property type="molecule type" value="Genomic_DNA"/>
</dbReference>
<evidence type="ECO:0000259" key="2">
    <source>
        <dbReference type="PROSITE" id="PS51740"/>
    </source>
</evidence>
<evidence type="ECO:0000313" key="4">
    <source>
        <dbReference type="Proteomes" id="UP001220509"/>
    </source>
</evidence>
<dbReference type="Gene3D" id="2.10.260.10">
    <property type="match status" value="1"/>
</dbReference>
<dbReference type="GO" id="GO:0003677">
    <property type="term" value="F:DNA binding"/>
    <property type="evidence" value="ECO:0007669"/>
    <property type="project" value="UniProtKB-UniRule"/>
</dbReference>
<protein>
    <submittedName>
        <fullName evidence="3">AbrB/MazE/SpoVT family DNA-binding domain-containing protein</fullName>
    </submittedName>
</protein>
<dbReference type="Proteomes" id="UP001220509">
    <property type="component" value="Chromosome"/>
</dbReference>
<dbReference type="AlphaFoldDB" id="A0AAX3M2N9"/>
<proteinExistence type="predicted"/>
<keyword evidence="4" id="KW-1185">Reference proteome</keyword>
<dbReference type="InterPro" id="IPR007159">
    <property type="entry name" value="SpoVT-AbrB_dom"/>
</dbReference>
<evidence type="ECO:0000256" key="1">
    <source>
        <dbReference type="PROSITE-ProRule" id="PRU01076"/>
    </source>
</evidence>
<name>A0AAX3M2N9_9BACL</name>
<dbReference type="KEGG" id="pka:PQ456_01130"/>
<dbReference type="PANTHER" id="PTHR40516">
    <property type="entry name" value="ANTITOXIN CHPS-RELATED"/>
    <property type="match status" value="1"/>
</dbReference>
<dbReference type="InterPro" id="IPR037914">
    <property type="entry name" value="SpoVT-AbrB_sf"/>
</dbReference>